<reference evidence="1 2" key="1">
    <citation type="journal article" date="2022" name="Hortic Res">
        <title>A haplotype resolved chromosomal level avocado genome allows analysis of novel avocado genes.</title>
        <authorList>
            <person name="Nath O."/>
            <person name="Fletcher S.J."/>
            <person name="Hayward A."/>
            <person name="Shaw L.M."/>
            <person name="Masouleh A.K."/>
            <person name="Furtado A."/>
            <person name="Henry R.J."/>
            <person name="Mitter N."/>
        </authorList>
    </citation>
    <scope>NUCLEOTIDE SEQUENCE [LARGE SCALE GENOMIC DNA]</scope>
    <source>
        <strain evidence="2">cv. Hass</strain>
    </source>
</reference>
<accession>A0ACC2L3C8</accession>
<sequence>MIINNQLTFDYVICCLRLVMHYRVHALPHVPLLDRPLLTEPLLLLMRFLCCKQRLPNGLYLDRWMSMLLLRVLNLSHITSILRTVLDRLIHTRKLYKESVLKILATARSISRIGNPAWTHFL</sequence>
<dbReference type="EMBL" id="CM056814">
    <property type="protein sequence ID" value="KAJ8627539.1"/>
    <property type="molecule type" value="Genomic_DNA"/>
</dbReference>
<dbReference type="Proteomes" id="UP001234297">
    <property type="component" value="Chromosome 6"/>
</dbReference>
<evidence type="ECO:0000313" key="2">
    <source>
        <dbReference type="Proteomes" id="UP001234297"/>
    </source>
</evidence>
<organism evidence="1 2">
    <name type="scientific">Persea americana</name>
    <name type="common">Avocado</name>
    <dbReference type="NCBI Taxonomy" id="3435"/>
    <lineage>
        <taxon>Eukaryota</taxon>
        <taxon>Viridiplantae</taxon>
        <taxon>Streptophyta</taxon>
        <taxon>Embryophyta</taxon>
        <taxon>Tracheophyta</taxon>
        <taxon>Spermatophyta</taxon>
        <taxon>Magnoliopsida</taxon>
        <taxon>Magnoliidae</taxon>
        <taxon>Laurales</taxon>
        <taxon>Lauraceae</taxon>
        <taxon>Persea</taxon>
    </lineage>
</organism>
<protein>
    <submittedName>
        <fullName evidence="1">Uncharacterized protein</fullName>
    </submittedName>
</protein>
<name>A0ACC2L3C8_PERAE</name>
<comment type="caution">
    <text evidence="1">The sequence shown here is derived from an EMBL/GenBank/DDBJ whole genome shotgun (WGS) entry which is preliminary data.</text>
</comment>
<proteinExistence type="predicted"/>
<gene>
    <name evidence="1" type="ORF">MRB53_020846</name>
</gene>
<keyword evidence="2" id="KW-1185">Reference proteome</keyword>
<evidence type="ECO:0000313" key="1">
    <source>
        <dbReference type="EMBL" id="KAJ8627539.1"/>
    </source>
</evidence>